<evidence type="ECO:0000313" key="2">
    <source>
        <dbReference type="Proteomes" id="UP000012099"/>
    </source>
</evidence>
<dbReference type="Proteomes" id="UP000012099">
    <property type="component" value="Unassembled WGS sequence"/>
</dbReference>
<comment type="caution">
    <text evidence="1">The sequence shown here is derived from an EMBL/GenBank/DDBJ whole genome shotgun (WGS) entry which is preliminary data.</text>
</comment>
<proteinExistence type="predicted"/>
<gene>
    <name evidence="1" type="ORF">LEP1GSC035_3508</name>
</gene>
<name>A0ABN0IZH3_9LEPT</name>
<organism evidence="1 2">
    <name type="scientific">Leptospira noguchii str. 2007001578</name>
    <dbReference type="NCBI Taxonomy" id="1049974"/>
    <lineage>
        <taxon>Bacteria</taxon>
        <taxon>Pseudomonadati</taxon>
        <taxon>Spirochaetota</taxon>
        <taxon>Spirochaetia</taxon>
        <taxon>Leptospirales</taxon>
        <taxon>Leptospiraceae</taxon>
        <taxon>Leptospira</taxon>
    </lineage>
</organism>
<reference evidence="1 2" key="1">
    <citation type="submission" date="2013-01" db="EMBL/GenBank/DDBJ databases">
        <authorList>
            <person name="Harkins D.M."/>
            <person name="Durkin A.S."/>
            <person name="Brinkac L.M."/>
            <person name="Haft D.H."/>
            <person name="Selengut J.D."/>
            <person name="Sanka R."/>
            <person name="DePew J."/>
            <person name="Purushe J."/>
            <person name="Whelen A.C."/>
            <person name="Vinetz J.M."/>
            <person name="Sutton G.G."/>
            <person name="Nierman W.C."/>
            <person name="Fouts D.E."/>
        </authorList>
    </citation>
    <scope>NUCLEOTIDE SEQUENCE [LARGE SCALE GENOMIC DNA]</scope>
    <source>
        <strain evidence="1 2">2007001578</strain>
    </source>
</reference>
<keyword evidence="2" id="KW-1185">Reference proteome</keyword>
<evidence type="ECO:0000313" key="1">
    <source>
        <dbReference type="EMBL" id="EMN00034.1"/>
    </source>
</evidence>
<accession>A0ABN0IZH3</accession>
<sequence length="55" mass="6572">MGTTANLKFYVEILELSQVLKSFRTCFKTRLYLSKFLGRIFKTIQNLQYYTGFLH</sequence>
<dbReference type="EMBL" id="AHMH02000105">
    <property type="protein sequence ID" value="EMN00034.1"/>
    <property type="molecule type" value="Genomic_DNA"/>
</dbReference>
<protein>
    <submittedName>
        <fullName evidence="1">Uncharacterized protein</fullName>
    </submittedName>
</protein>